<name>A0ABT1C9J4_9HYPH</name>
<evidence type="ECO:0000313" key="2">
    <source>
        <dbReference type="Proteomes" id="UP001205906"/>
    </source>
</evidence>
<accession>A0ABT1C9J4</accession>
<dbReference type="EMBL" id="JAMXQS010000008">
    <property type="protein sequence ID" value="MCO6051507.1"/>
    <property type="molecule type" value="Genomic_DNA"/>
</dbReference>
<gene>
    <name evidence="1" type="ORF">NGM99_17115</name>
</gene>
<comment type="caution">
    <text evidence="1">The sequence shown here is derived from an EMBL/GenBank/DDBJ whole genome shotgun (WGS) entry which is preliminary data.</text>
</comment>
<organism evidence="1 2">
    <name type="scientific">Mesorhizobium liriopis</name>
    <dbReference type="NCBI Taxonomy" id="2953882"/>
    <lineage>
        <taxon>Bacteria</taxon>
        <taxon>Pseudomonadati</taxon>
        <taxon>Pseudomonadota</taxon>
        <taxon>Alphaproteobacteria</taxon>
        <taxon>Hyphomicrobiales</taxon>
        <taxon>Phyllobacteriaceae</taxon>
        <taxon>Mesorhizobium</taxon>
    </lineage>
</organism>
<evidence type="ECO:0000313" key="1">
    <source>
        <dbReference type="EMBL" id="MCO6051507.1"/>
    </source>
</evidence>
<reference evidence="1 2" key="1">
    <citation type="submission" date="2022-06" db="EMBL/GenBank/DDBJ databases">
        <title>Mesorhizobium sp. strain RP14 Genome sequencing and assembly.</title>
        <authorList>
            <person name="Kim I."/>
        </authorList>
    </citation>
    <scope>NUCLEOTIDE SEQUENCE [LARGE SCALE GENOMIC DNA]</scope>
    <source>
        <strain evidence="2">RP14(2022)</strain>
    </source>
</reference>
<protein>
    <submittedName>
        <fullName evidence="1">Uncharacterized protein</fullName>
    </submittedName>
</protein>
<dbReference type="RefSeq" id="WP_252821138.1">
    <property type="nucleotide sequence ID" value="NZ_JAMXQS010000008.1"/>
</dbReference>
<dbReference type="Proteomes" id="UP001205906">
    <property type="component" value="Unassembled WGS sequence"/>
</dbReference>
<sequence length="83" mass="9714">MNETARPFTEDDLNVLRTAAVSILAHREAMPGDTALRRFHRERMLSDAEVWLTAAENPSTWEAMEEEMFAREREIMRRHDVTP</sequence>
<proteinExistence type="predicted"/>
<keyword evidence="2" id="KW-1185">Reference proteome</keyword>